<accession>A0A0E3ZJC1</accession>
<evidence type="ECO:0000313" key="2">
    <source>
        <dbReference type="Proteomes" id="UP000061135"/>
    </source>
</evidence>
<dbReference type="RefSeq" id="WP_046329878.1">
    <property type="nucleotide sequence ID" value="NZ_CP007501.1"/>
</dbReference>
<organism evidence="1 2">
    <name type="scientific">Polynucleobacter duraquae</name>
    <dbReference type="NCBI Taxonomy" id="1835254"/>
    <lineage>
        <taxon>Bacteria</taxon>
        <taxon>Pseudomonadati</taxon>
        <taxon>Pseudomonadota</taxon>
        <taxon>Betaproteobacteria</taxon>
        <taxon>Burkholderiales</taxon>
        <taxon>Burkholderiaceae</taxon>
        <taxon>Polynucleobacter</taxon>
    </lineage>
</organism>
<evidence type="ECO:0000313" key="1">
    <source>
        <dbReference type="EMBL" id="AKD25010.1"/>
    </source>
</evidence>
<proteinExistence type="predicted"/>
<dbReference type="PATRIC" id="fig|576611.7.peg.685"/>
<keyword evidence="2" id="KW-1185">Reference proteome</keyword>
<gene>
    <name evidence="1" type="ORF">CL55_00006770</name>
</gene>
<dbReference type="KEGG" id="pdq:CL55_00006770"/>
<dbReference type="EMBL" id="CP007501">
    <property type="protein sequence ID" value="AKD25010.1"/>
    <property type="molecule type" value="Genomic_DNA"/>
</dbReference>
<dbReference type="AlphaFoldDB" id="A0A0E3ZJC1"/>
<dbReference type="HOGENOM" id="CLU_156499_0_0_4"/>
<name>A0A0E3ZJC1_9BURK</name>
<dbReference type="Proteomes" id="UP000061135">
    <property type="component" value="Chromosome"/>
</dbReference>
<protein>
    <submittedName>
        <fullName evidence="1">Uncharacterized protein</fullName>
    </submittedName>
</protein>
<reference evidence="1 2" key="1">
    <citation type="submission" date="2014-03" db="EMBL/GenBank/DDBJ databases">
        <title>Genome of Polynucleobacter strain MWH-MoK4.</title>
        <authorList>
            <person name="Hahn M.W."/>
        </authorList>
    </citation>
    <scope>NUCLEOTIDE SEQUENCE [LARGE SCALE GENOMIC DNA]</scope>
    <source>
        <strain evidence="1 2">MWH-MoK4</strain>
    </source>
</reference>
<dbReference type="OrthoDB" id="5684171at2"/>
<sequence length="114" mass="12944">MIAKGKKIKIDNSAEAWESRELGSELKHARAVDKKICTQIDEALGLQMISIRLEQDLIESYKLLGAKYDMGYQPLMREALKRFVEGEFKLIASEALEKQRAEKQKSSKKMAKAA</sequence>
<dbReference type="STRING" id="1835254.CL55_00006770"/>